<evidence type="ECO:0000256" key="7">
    <source>
        <dbReference type="ARBA" id="ARBA00022912"/>
    </source>
</evidence>
<evidence type="ECO:0000259" key="18">
    <source>
        <dbReference type="PROSITE" id="PS50853"/>
    </source>
</evidence>
<evidence type="ECO:0000256" key="4">
    <source>
        <dbReference type="ARBA" id="ARBA00022729"/>
    </source>
</evidence>
<evidence type="ECO:0000256" key="9">
    <source>
        <dbReference type="ARBA" id="ARBA00023136"/>
    </source>
</evidence>
<dbReference type="InterPro" id="IPR013098">
    <property type="entry name" value="Ig_I-set"/>
</dbReference>
<dbReference type="Pfam" id="PF00102">
    <property type="entry name" value="Y_phosphatase"/>
    <property type="match status" value="2"/>
</dbReference>
<feature type="transmembrane region" description="Helical" evidence="14">
    <location>
        <begin position="20"/>
        <end position="37"/>
    </location>
</feature>
<evidence type="ECO:0000256" key="12">
    <source>
        <dbReference type="ARBA" id="ARBA00023319"/>
    </source>
</evidence>
<dbReference type="InterPro" id="IPR003961">
    <property type="entry name" value="FN3_dom"/>
</dbReference>
<dbReference type="PROSITE" id="PS50056">
    <property type="entry name" value="TYR_PHOSPHATASE_2"/>
    <property type="match status" value="2"/>
</dbReference>
<sequence length="1496" mass="168233">MYSALCFVGYRSRPTTMCEAASFIYTLIIFLQIWLAIGSSSEINGKLIEVFVPSSVQACDNVTITCKTRLKDAKPWWSFSGTNLTEDGSRFVMETSKEENKTIVDNLHIFCVTLDDIGNYTCHTGLSDPDKKGADNGTVEQSVFLQVNIPGVVSEVHHGRHKVGGSEKLSCTFSGFPIRNVTWTKGNDSTTSEKFRDRVKVDFKNQTYVETSLELVELNTRKDNGTYYCSAFIADAKVSAPVHLFILDSPQVKIDVIKVVGANRIFLNWTVNNGNDPVRKYYIQFLKNGTEQWTYYQEKIGAGNTSYVIKNLEANTAYRFKLSAENSIGQGNTYTATEFYKTLEKDPDFVPEISLKGTAPNGFTIGWSLPPLDIKDHVHYYQLVLYNNYTKKEAIHPAESINSFMFGDLQSATTYYFKVAACNEYTQLCGNWSKEIPGTTMDGVSGPPQNVNITCKFDEISKSSSVGVTWDPPSEPNGKIVHYNVVLHGSASFRNEKGDWEEMTWGPKIKSVDASSNSAVFDMIPPNTNYSVKVAGVTRTRGGGTEATGHCSMPPTIPDKEKLARFHWDKVEEQGRWLLKLSLPRISERNGPICCYRVFVVKLRAQQNVADLPPPQFSSVSSYQEVHHGKSGGAYVADMFDSNSLNSDVFLGDGQTLMSAEDFSNPCHHCIGLRPHPPTVPAQTTPSPINVTTAKQSTTNSSVNATTSQTAVTSPMPIVTVAQILNLTSSLTTPTTTTTLTTTAVVPSLADIPSLTKSTVDRSRRSVMSAPPTTPHTLHVFDGQLDTSSNYTGFIEIIVFGGKQVFLPAYSSYFEALNPGPQVLQAIQPNPMLNNVLQVACVLLFVILVLVVVLYLLQRYTKQVAEAQGVEMSLRNSFRHLCRSLRGSHLPVSNHPPDMSPILATDLPTAFAERHKDSDYGFQHEFELLPDGFNDRTTKASEARENMYKNRYPDIKAYDQTRVKLSQVDSLAGSDYINANFVIGYKERKKFICAQGPMDNTVCDFWRMIWEQHLELILMLTNLEEYSKTKCAKYWADKAEGEKNFGDITVSHVHEKRYSDYIFRELKMVRNVGSSREERSIIQYHFLVWKDFQAPEHPAGILKFIKRVNEAYSLEKGPILVHCSAGVGRTGTLVALDSLLQQLTSENQVAIFNTVCDLRHQRNFLVQSLKQYIFVYRALLEVAQFGDTELRASKLKASVEKLKQLENGREKSKLEEEFEKICRVVEERKSNSVGSGEENCLKNRSEQVIPYDRNRVILTPVLTRDHSTYINASFIEGYDNSESFIITQDPLDCTYADFWRMVCEQNISTLVMLSDLGESAKKCPRYWPDDEILHDHVKVKYIQSESCPYYTRRELCVTNIKTEDKIMVTQYQYNGWPTVEGEVPEVTRGLLELIDQTQGHLGNNSVMTNPPADVSTAPILVHCHCGSDRSSMFVALSILVQQLRIERRVDICTTVRKLRSQRQGMIQAYAQYEFLHRAIVNYADLHHLSDEESNCS</sequence>
<dbReference type="PANTHER" id="PTHR19134:SF495">
    <property type="entry name" value="TYROSINE-PROTEIN PHOSPHATASE 69D"/>
    <property type="match status" value="1"/>
</dbReference>
<dbReference type="SMART" id="SM00404">
    <property type="entry name" value="PTPc_motif"/>
    <property type="match status" value="2"/>
</dbReference>
<name>A0A482X8K6_LAOST</name>
<evidence type="ECO:0000256" key="10">
    <source>
        <dbReference type="ARBA" id="ARBA00023157"/>
    </source>
</evidence>
<feature type="domain" description="Fibronectin type-III" evidence="18">
    <location>
        <begin position="250"/>
        <end position="345"/>
    </location>
</feature>
<dbReference type="InterPro" id="IPR000242">
    <property type="entry name" value="PTP_cat"/>
</dbReference>
<feature type="domain" description="Fibronectin type-III" evidence="18">
    <location>
        <begin position="347"/>
        <end position="443"/>
    </location>
</feature>
<dbReference type="CDD" id="cd00063">
    <property type="entry name" value="FN3"/>
    <property type="match status" value="3"/>
</dbReference>
<protein>
    <recommendedName>
        <fullName evidence="2">protein-tyrosine-phosphatase</fullName>
        <ecNumber evidence="2">3.1.3.48</ecNumber>
    </recommendedName>
</protein>
<keyword evidence="10" id="KW-1015">Disulfide bond</keyword>
<keyword evidence="4" id="KW-0732">Signal</keyword>
<dbReference type="Proteomes" id="UP000291343">
    <property type="component" value="Unassembled WGS sequence"/>
</dbReference>
<dbReference type="SMR" id="A0A482X8K6"/>
<dbReference type="SMART" id="SM00409">
    <property type="entry name" value="IG"/>
    <property type="match status" value="2"/>
</dbReference>
<comment type="subcellular location">
    <subcellularLocation>
        <location evidence="1">Membrane</location>
        <topology evidence="1">Single-pass membrane protein</topology>
    </subcellularLocation>
</comment>
<dbReference type="SMART" id="SM00060">
    <property type="entry name" value="FN3"/>
    <property type="match status" value="3"/>
</dbReference>
<dbReference type="Gene3D" id="2.60.40.10">
    <property type="entry name" value="Immunoglobulins"/>
    <property type="match status" value="5"/>
</dbReference>
<gene>
    <name evidence="19" type="ORF">LSTR_LSTR006639</name>
</gene>
<evidence type="ECO:0000256" key="3">
    <source>
        <dbReference type="ARBA" id="ARBA00022692"/>
    </source>
</evidence>
<keyword evidence="6" id="KW-0378">Hydrolase</keyword>
<dbReference type="InterPro" id="IPR016130">
    <property type="entry name" value="Tyr_Pase_AS"/>
</dbReference>
<dbReference type="CDD" id="cd00047">
    <property type="entry name" value="PTPc"/>
    <property type="match status" value="2"/>
</dbReference>
<dbReference type="InterPro" id="IPR029021">
    <property type="entry name" value="Prot-tyrosine_phosphatase-like"/>
</dbReference>
<dbReference type="InParanoid" id="A0A482X8K6"/>
<feature type="domain" description="Fibronectin type-III" evidence="18">
    <location>
        <begin position="447"/>
        <end position="556"/>
    </location>
</feature>
<dbReference type="Pfam" id="PF00047">
    <property type="entry name" value="ig"/>
    <property type="match status" value="1"/>
</dbReference>
<dbReference type="InterPro" id="IPR003599">
    <property type="entry name" value="Ig_sub"/>
</dbReference>
<dbReference type="InterPro" id="IPR013783">
    <property type="entry name" value="Ig-like_fold"/>
</dbReference>
<dbReference type="InterPro" id="IPR003595">
    <property type="entry name" value="Tyr_Pase_cat"/>
</dbReference>
<dbReference type="PROSITE" id="PS50835">
    <property type="entry name" value="IG_LIKE"/>
    <property type="match status" value="1"/>
</dbReference>
<evidence type="ECO:0000256" key="13">
    <source>
        <dbReference type="ARBA" id="ARBA00051722"/>
    </source>
</evidence>
<dbReference type="GO" id="GO:0005001">
    <property type="term" value="F:transmembrane receptor protein tyrosine phosphatase activity"/>
    <property type="evidence" value="ECO:0007669"/>
    <property type="project" value="UniProtKB-ARBA"/>
</dbReference>
<dbReference type="PRINTS" id="PR00700">
    <property type="entry name" value="PRTYPHPHTASE"/>
</dbReference>
<dbReference type="InterPro" id="IPR036179">
    <property type="entry name" value="Ig-like_dom_sf"/>
</dbReference>
<dbReference type="SMART" id="SM00194">
    <property type="entry name" value="PTPc"/>
    <property type="match status" value="2"/>
</dbReference>
<dbReference type="PANTHER" id="PTHR19134">
    <property type="entry name" value="RECEPTOR-TYPE TYROSINE-PROTEIN PHOSPHATASE"/>
    <property type="match status" value="1"/>
</dbReference>
<dbReference type="EC" id="3.1.3.48" evidence="2"/>
<accession>A0A482X8K6</accession>
<feature type="domain" description="Tyrosine specific protein phosphatases" evidence="16">
    <location>
        <begin position="1388"/>
        <end position="1473"/>
    </location>
</feature>
<dbReference type="Pfam" id="PF07679">
    <property type="entry name" value="I-set"/>
    <property type="match status" value="1"/>
</dbReference>
<feature type="domain" description="Ig-like" evidence="17">
    <location>
        <begin position="150"/>
        <end position="239"/>
    </location>
</feature>
<dbReference type="InterPro" id="IPR000387">
    <property type="entry name" value="Tyr_Pase_dom"/>
</dbReference>
<keyword evidence="12" id="KW-0393">Immunoglobulin domain</keyword>
<evidence type="ECO:0000259" key="15">
    <source>
        <dbReference type="PROSITE" id="PS50055"/>
    </source>
</evidence>
<dbReference type="FunCoup" id="A0A482X8K6">
    <property type="interactions" value="53"/>
</dbReference>
<keyword evidence="20" id="KW-1185">Reference proteome</keyword>
<evidence type="ECO:0000256" key="11">
    <source>
        <dbReference type="ARBA" id="ARBA00023170"/>
    </source>
</evidence>
<keyword evidence="7" id="KW-0904">Protein phosphatase</keyword>
<evidence type="ECO:0000313" key="20">
    <source>
        <dbReference type="Proteomes" id="UP000291343"/>
    </source>
</evidence>
<comment type="caution">
    <text evidence="19">The sequence shown here is derived from an EMBL/GenBank/DDBJ whole genome shotgun (WGS) entry which is preliminary data.</text>
</comment>
<evidence type="ECO:0000259" key="17">
    <source>
        <dbReference type="PROSITE" id="PS50835"/>
    </source>
</evidence>
<proteinExistence type="predicted"/>
<evidence type="ECO:0000256" key="5">
    <source>
        <dbReference type="ARBA" id="ARBA00022737"/>
    </source>
</evidence>
<dbReference type="FunFam" id="3.90.190.10:FF:000102">
    <property type="entry name" value="Receptor-type tyrosine-protein phosphatase"/>
    <property type="match status" value="1"/>
</dbReference>
<keyword evidence="11" id="KW-0675">Receptor</keyword>
<keyword evidence="3 14" id="KW-0812">Transmembrane</keyword>
<evidence type="ECO:0000256" key="1">
    <source>
        <dbReference type="ARBA" id="ARBA00004167"/>
    </source>
</evidence>
<feature type="domain" description="Tyrosine specific protein phosphatases" evidence="16">
    <location>
        <begin position="1102"/>
        <end position="1173"/>
    </location>
</feature>
<keyword evidence="9 14" id="KW-0472">Membrane</keyword>
<dbReference type="SUPFAM" id="SSF48726">
    <property type="entry name" value="Immunoglobulin"/>
    <property type="match status" value="2"/>
</dbReference>
<dbReference type="SUPFAM" id="SSF52799">
    <property type="entry name" value="(Phosphotyrosine protein) phosphatases II"/>
    <property type="match status" value="2"/>
</dbReference>
<dbReference type="PROSITE" id="PS50055">
    <property type="entry name" value="TYR_PHOSPHATASE_PTP"/>
    <property type="match status" value="2"/>
</dbReference>
<dbReference type="GO" id="GO:0009653">
    <property type="term" value="P:anatomical structure morphogenesis"/>
    <property type="evidence" value="ECO:0007669"/>
    <property type="project" value="UniProtKB-ARBA"/>
</dbReference>
<evidence type="ECO:0000256" key="14">
    <source>
        <dbReference type="SAM" id="Phobius"/>
    </source>
</evidence>
<dbReference type="Gene3D" id="3.90.190.10">
    <property type="entry name" value="Protein tyrosine phosphatase superfamily"/>
    <property type="match status" value="2"/>
</dbReference>
<dbReference type="PROSITE" id="PS50853">
    <property type="entry name" value="FN3"/>
    <property type="match status" value="3"/>
</dbReference>
<evidence type="ECO:0000259" key="16">
    <source>
        <dbReference type="PROSITE" id="PS50056"/>
    </source>
</evidence>
<dbReference type="InterPro" id="IPR013151">
    <property type="entry name" value="Immunoglobulin_dom"/>
</dbReference>
<keyword evidence="5" id="KW-0677">Repeat</keyword>
<dbReference type="PROSITE" id="PS00383">
    <property type="entry name" value="TYR_PHOSPHATASE_1"/>
    <property type="match status" value="2"/>
</dbReference>
<evidence type="ECO:0000313" key="19">
    <source>
        <dbReference type="EMBL" id="RZF42046.1"/>
    </source>
</evidence>
<evidence type="ECO:0000256" key="6">
    <source>
        <dbReference type="ARBA" id="ARBA00022801"/>
    </source>
</evidence>
<organism evidence="19 20">
    <name type="scientific">Laodelphax striatellus</name>
    <name type="common">Small brown planthopper</name>
    <name type="synonym">Delphax striatella</name>
    <dbReference type="NCBI Taxonomy" id="195883"/>
    <lineage>
        <taxon>Eukaryota</taxon>
        <taxon>Metazoa</taxon>
        <taxon>Ecdysozoa</taxon>
        <taxon>Arthropoda</taxon>
        <taxon>Hexapoda</taxon>
        <taxon>Insecta</taxon>
        <taxon>Pterygota</taxon>
        <taxon>Neoptera</taxon>
        <taxon>Paraneoptera</taxon>
        <taxon>Hemiptera</taxon>
        <taxon>Auchenorrhyncha</taxon>
        <taxon>Fulgoroidea</taxon>
        <taxon>Delphacidae</taxon>
        <taxon>Criomorphinae</taxon>
        <taxon>Laodelphax</taxon>
    </lineage>
</organism>
<dbReference type="EMBL" id="QKKF02015641">
    <property type="protein sequence ID" value="RZF42046.1"/>
    <property type="molecule type" value="Genomic_DNA"/>
</dbReference>
<feature type="transmembrane region" description="Helical" evidence="14">
    <location>
        <begin position="836"/>
        <end position="857"/>
    </location>
</feature>
<dbReference type="Pfam" id="PF00041">
    <property type="entry name" value="fn3"/>
    <property type="match status" value="2"/>
</dbReference>
<feature type="domain" description="Tyrosine-protein phosphatase" evidence="15">
    <location>
        <begin position="922"/>
        <end position="1182"/>
    </location>
</feature>
<dbReference type="FunFam" id="3.90.190.10:FF:000092">
    <property type="entry name" value="Tyrosine-protein phosphatase 69D"/>
    <property type="match status" value="1"/>
</dbReference>
<evidence type="ECO:0000256" key="8">
    <source>
        <dbReference type="ARBA" id="ARBA00022989"/>
    </source>
</evidence>
<keyword evidence="8 14" id="KW-1133">Transmembrane helix</keyword>
<dbReference type="STRING" id="195883.A0A482X8K6"/>
<reference evidence="19 20" key="1">
    <citation type="journal article" date="2017" name="Gigascience">
        <title>Genome sequence of the small brown planthopper, Laodelphax striatellus.</title>
        <authorList>
            <person name="Zhu J."/>
            <person name="Jiang F."/>
            <person name="Wang X."/>
            <person name="Yang P."/>
            <person name="Bao Y."/>
            <person name="Zhao W."/>
            <person name="Wang W."/>
            <person name="Lu H."/>
            <person name="Wang Q."/>
            <person name="Cui N."/>
            <person name="Li J."/>
            <person name="Chen X."/>
            <person name="Luo L."/>
            <person name="Yu J."/>
            <person name="Kang L."/>
            <person name="Cui F."/>
        </authorList>
    </citation>
    <scope>NUCLEOTIDE SEQUENCE [LARGE SCALE GENOMIC DNA]</scope>
    <source>
        <strain evidence="19">Lst14</strain>
    </source>
</reference>
<dbReference type="InterPro" id="IPR036116">
    <property type="entry name" value="FN3_sf"/>
</dbReference>
<dbReference type="InterPro" id="IPR050348">
    <property type="entry name" value="Protein-Tyr_Phosphatase"/>
</dbReference>
<dbReference type="OrthoDB" id="6022401at2759"/>
<comment type="catalytic activity">
    <reaction evidence="13">
        <text>O-phospho-L-tyrosyl-[protein] + H2O = L-tyrosyl-[protein] + phosphate</text>
        <dbReference type="Rhea" id="RHEA:10684"/>
        <dbReference type="Rhea" id="RHEA-COMP:10136"/>
        <dbReference type="Rhea" id="RHEA-COMP:20101"/>
        <dbReference type="ChEBI" id="CHEBI:15377"/>
        <dbReference type="ChEBI" id="CHEBI:43474"/>
        <dbReference type="ChEBI" id="CHEBI:46858"/>
        <dbReference type="ChEBI" id="CHEBI:61978"/>
        <dbReference type="EC" id="3.1.3.48"/>
    </reaction>
</comment>
<dbReference type="GO" id="GO:0016020">
    <property type="term" value="C:membrane"/>
    <property type="evidence" value="ECO:0007669"/>
    <property type="project" value="UniProtKB-SubCell"/>
</dbReference>
<dbReference type="GO" id="GO:0048666">
    <property type="term" value="P:neuron development"/>
    <property type="evidence" value="ECO:0007669"/>
    <property type="project" value="UniProtKB-ARBA"/>
</dbReference>
<evidence type="ECO:0000256" key="2">
    <source>
        <dbReference type="ARBA" id="ARBA00013064"/>
    </source>
</evidence>
<dbReference type="InterPro" id="IPR007110">
    <property type="entry name" value="Ig-like_dom"/>
</dbReference>
<feature type="domain" description="Tyrosine-protein phosphatase" evidence="15">
    <location>
        <begin position="1214"/>
        <end position="1482"/>
    </location>
</feature>
<dbReference type="SUPFAM" id="SSF49265">
    <property type="entry name" value="Fibronectin type III"/>
    <property type="match status" value="2"/>
</dbReference>